<reference evidence="1" key="3">
    <citation type="submission" date="2020-06" db="EMBL/GenBank/DDBJ databases">
        <title>Helianthus annuus Genome sequencing and assembly Release 2.</title>
        <authorList>
            <person name="Gouzy J."/>
            <person name="Langlade N."/>
            <person name="Munos S."/>
        </authorList>
    </citation>
    <scope>NUCLEOTIDE SEQUENCE</scope>
    <source>
        <tissue evidence="1">Leaves</tissue>
    </source>
</reference>
<sequence length="52" mass="5994">MFPSSSTIQVPSKDDLICGILQFLKPRKSSSNFIVHHVNFSSKDRSQLYPRR</sequence>
<dbReference type="AlphaFoldDB" id="A0A251UQC6"/>
<dbReference type="Proteomes" id="UP000215914">
    <property type="component" value="Chromosome 5"/>
</dbReference>
<name>A0A251UQC6_HELAN</name>
<organism evidence="2 3">
    <name type="scientific">Helianthus annuus</name>
    <name type="common">Common sunflower</name>
    <dbReference type="NCBI Taxonomy" id="4232"/>
    <lineage>
        <taxon>Eukaryota</taxon>
        <taxon>Viridiplantae</taxon>
        <taxon>Streptophyta</taxon>
        <taxon>Embryophyta</taxon>
        <taxon>Tracheophyta</taxon>
        <taxon>Spermatophyta</taxon>
        <taxon>Magnoliopsida</taxon>
        <taxon>eudicotyledons</taxon>
        <taxon>Gunneridae</taxon>
        <taxon>Pentapetalae</taxon>
        <taxon>asterids</taxon>
        <taxon>campanulids</taxon>
        <taxon>Asterales</taxon>
        <taxon>Asteraceae</taxon>
        <taxon>Asteroideae</taxon>
        <taxon>Heliantheae alliance</taxon>
        <taxon>Heliantheae</taxon>
        <taxon>Helianthus</taxon>
    </lineage>
</organism>
<gene>
    <name evidence="2" type="ORF">HannXRQ_Chr05g0145821</name>
    <name evidence="1" type="ORF">HanXRQr2_Chr05g0217591</name>
</gene>
<dbReference type="EMBL" id="MNCJ02000320">
    <property type="protein sequence ID" value="KAF5806120.1"/>
    <property type="molecule type" value="Genomic_DNA"/>
</dbReference>
<dbReference type="EMBL" id="CM007894">
    <property type="protein sequence ID" value="OTG25269.1"/>
    <property type="molecule type" value="Genomic_DNA"/>
</dbReference>
<reference evidence="1 3" key="1">
    <citation type="journal article" date="2017" name="Nature">
        <title>The sunflower genome provides insights into oil metabolism, flowering and Asterid evolution.</title>
        <authorList>
            <person name="Badouin H."/>
            <person name="Gouzy J."/>
            <person name="Grassa C.J."/>
            <person name="Murat F."/>
            <person name="Staton S.E."/>
            <person name="Cottret L."/>
            <person name="Lelandais-Briere C."/>
            <person name="Owens G.L."/>
            <person name="Carrere S."/>
            <person name="Mayjonade B."/>
            <person name="Legrand L."/>
            <person name="Gill N."/>
            <person name="Kane N.C."/>
            <person name="Bowers J.E."/>
            <person name="Hubner S."/>
            <person name="Bellec A."/>
            <person name="Berard A."/>
            <person name="Berges H."/>
            <person name="Blanchet N."/>
            <person name="Boniface M.C."/>
            <person name="Brunel D."/>
            <person name="Catrice O."/>
            <person name="Chaidir N."/>
            <person name="Claudel C."/>
            <person name="Donnadieu C."/>
            <person name="Faraut T."/>
            <person name="Fievet G."/>
            <person name="Helmstetter N."/>
            <person name="King M."/>
            <person name="Knapp S.J."/>
            <person name="Lai Z."/>
            <person name="Le Paslier M.C."/>
            <person name="Lippi Y."/>
            <person name="Lorenzon L."/>
            <person name="Mandel J.R."/>
            <person name="Marage G."/>
            <person name="Marchand G."/>
            <person name="Marquand E."/>
            <person name="Bret-Mestries E."/>
            <person name="Morien E."/>
            <person name="Nambeesan S."/>
            <person name="Nguyen T."/>
            <person name="Pegot-Espagnet P."/>
            <person name="Pouilly N."/>
            <person name="Raftis F."/>
            <person name="Sallet E."/>
            <person name="Schiex T."/>
            <person name="Thomas J."/>
            <person name="Vandecasteele C."/>
            <person name="Vares D."/>
            <person name="Vear F."/>
            <person name="Vautrin S."/>
            <person name="Crespi M."/>
            <person name="Mangin B."/>
            <person name="Burke J.M."/>
            <person name="Salse J."/>
            <person name="Munos S."/>
            <person name="Vincourt P."/>
            <person name="Rieseberg L.H."/>
            <person name="Langlade N.B."/>
        </authorList>
    </citation>
    <scope>NUCLEOTIDE SEQUENCE [LARGE SCALE GENOMIC DNA]</scope>
    <source>
        <strain evidence="3">cv. SF193</strain>
        <tissue evidence="1">Leaves</tissue>
    </source>
</reference>
<accession>A0A251UQC6</accession>
<protein>
    <submittedName>
        <fullName evidence="2">Uncharacterized protein</fullName>
    </submittedName>
</protein>
<reference evidence="2" key="2">
    <citation type="submission" date="2017-02" db="EMBL/GenBank/DDBJ databases">
        <title>Sunflower complete genome.</title>
        <authorList>
            <person name="Langlade N."/>
            <person name="Munos S."/>
        </authorList>
    </citation>
    <scope>NUCLEOTIDE SEQUENCE [LARGE SCALE GENOMIC DNA]</scope>
    <source>
        <tissue evidence="2">Leaves</tissue>
    </source>
</reference>
<evidence type="ECO:0000313" key="1">
    <source>
        <dbReference type="EMBL" id="KAF5806120.1"/>
    </source>
</evidence>
<dbReference type="Gramene" id="mRNA:HanXRQr2_Chr05g0217591">
    <property type="protein sequence ID" value="mRNA:HanXRQr2_Chr05g0217591"/>
    <property type="gene ID" value="HanXRQr2_Chr05g0217591"/>
</dbReference>
<evidence type="ECO:0000313" key="3">
    <source>
        <dbReference type="Proteomes" id="UP000215914"/>
    </source>
</evidence>
<keyword evidence="3" id="KW-1185">Reference proteome</keyword>
<dbReference type="InParanoid" id="A0A251UQC6"/>
<proteinExistence type="predicted"/>
<evidence type="ECO:0000313" key="2">
    <source>
        <dbReference type="EMBL" id="OTG25269.1"/>
    </source>
</evidence>